<dbReference type="EMBL" id="AGCT01037432">
    <property type="protein sequence ID" value="KYP77929.1"/>
    <property type="molecule type" value="Genomic_DNA"/>
</dbReference>
<gene>
    <name evidence="3" type="ORF">KK1_049495</name>
</gene>
<dbReference type="PANTHER" id="PTHR33223">
    <property type="entry name" value="CCHC-TYPE DOMAIN-CONTAINING PROTEIN"/>
    <property type="match status" value="1"/>
</dbReference>
<accession>A0A151UF78</accession>
<evidence type="ECO:0000259" key="2">
    <source>
        <dbReference type="Pfam" id="PF20523"/>
    </source>
</evidence>
<dbReference type="Pfam" id="PF20523">
    <property type="entry name" value="DUF6738"/>
    <property type="match status" value="1"/>
</dbReference>
<sequence>MTRSNPDFLHPFDPEIDRTFHRLIREHIIPSLDSVSHSHSDSLSDNLSVSVTSELDSSQLENMGEQPYNGPRERTLREMVAPDFTYESLCIQYPEEDVPFVLKTGLIHFLPKFHGHAGEDPHKHLKEFHIVCSTMKPPDVQEDHIYLKAFPHSLEGVAKNWLYYLAPRTTAIRKDISGIRQLGGESFMERSMIDASSGGALGDMTPAEARHLIEKMASNSQQFSAGNDAIVLRGINDVAADSSSSADRKLERKLDTLVSLVTQLAMNQKSSFSSVARVCGICTSNDHHTDSCPSLQQPSDVHAPQAYAANIYNNRPTQQQQQQNYDLSSNRHNPGWRNHPNLRWGNSQQQQQQNPPPFQNHPSSSLY</sequence>
<dbReference type="Proteomes" id="UP000075243">
    <property type="component" value="Unassembled WGS sequence"/>
</dbReference>
<dbReference type="AlphaFoldDB" id="A0A151UF78"/>
<keyword evidence="4" id="KW-1185">Reference proteome</keyword>
<feature type="region of interest" description="Disordered" evidence="1">
    <location>
        <begin position="317"/>
        <end position="367"/>
    </location>
</feature>
<organism evidence="3 4">
    <name type="scientific">Cajanus cajan</name>
    <name type="common">Pigeon pea</name>
    <name type="synonym">Cajanus indicus</name>
    <dbReference type="NCBI Taxonomy" id="3821"/>
    <lineage>
        <taxon>Eukaryota</taxon>
        <taxon>Viridiplantae</taxon>
        <taxon>Streptophyta</taxon>
        <taxon>Embryophyta</taxon>
        <taxon>Tracheophyta</taxon>
        <taxon>Spermatophyta</taxon>
        <taxon>Magnoliopsida</taxon>
        <taxon>eudicotyledons</taxon>
        <taxon>Gunneridae</taxon>
        <taxon>Pentapetalae</taxon>
        <taxon>rosids</taxon>
        <taxon>fabids</taxon>
        <taxon>Fabales</taxon>
        <taxon>Fabaceae</taxon>
        <taxon>Papilionoideae</taxon>
        <taxon>50 kb inversion clade</taxon>
        <taxon>NPAAA clade</taxon>
        <taxon>indigoferoid/millettioid clade</taxon>
        <taxon>Phaseoleae</taxon>
        <taxon>Cajanus</taxon>
    </lineage>
</organism>
<dbReference type="Gramene" id="C.cajan_46586.t">
    <property type="protein sequence ID" value="C.cajan_46586.t"/>
    <property type="gene ID" value="C.cajan_46586"/>
</dbReference>
<evidence type="ECO:0000256" key="1">
    <source>
        <dbReference type="SAM" id="MobiDB-lite"/>
    </source>
</evidence>
<feature type="domain" description="DUF6738" evidence="2">
    <location>
        <begin position="1"/>
        <end position="78"/>
    </location>
</feature>
<protein>
    <recommendedName>
        <fullName evidence="2">DUF6738 domain-containing protein</fullName>
    </recommendedName>
</protein>
<evidence type="ECO:0000313" key="4">
    <source>
        <dbReference type="Proteomes" id="UP000075243"/>
    </source>
</evidence>
<reference evidence="3" key="1">
    <citation type="journal article" date="2012" name="Nat. Biotechnol.">
        <title>Draft genome sequence of pigeonpea (Cajanus cajan), an orphan legume crop of resource-poor farmers.</title>
        <authorList>
            <person name="Varshney R.K."/>
            <person name="Chen W."/>
            <person name="Li Y."/>
            <person name="Bharti A.K."/>
            <person name="Saxena R.K."/>
            <person name="Schlueter J.A."/>
            <person name="Donoghue M.T."/>
            <person name="Azam S."/>
            <person name="Fan G."/>
            <person name="Whaley A.M."/>
            <person name="Farmer A.D."/>
            <person name="Sheridan J."/>
            <person name="Iwata A."/>
            <person name="Tuteja R."/>
            <person name="Penmetsa R.V."/>
            <person name="Wu W."/>
            <person name="Upadhyaya H.D."/>
            <person name="Yang S.P."/>
            <person name="Shah T."/>
            <person name="Saxena K.B."/>
            <person name="Michael T."/>
            <person name="McCombie W.R."/>
            <person name="Yang B."/>
            <person name="Zhang G."/>
            <person name="Yang H."/>
            <person name="Wang J."/>
            <person name="Spillane C."/>
            <person name="Cook D.R."/>
            <person name="May G.D."/>
            <person name="Xu X."/>
            <person name="Jackson S.A."/>
        </authorList>
    </citation>
    <scope>NUCLEOTIDE SEQUENCE [LARGE SCALE GENOMIC DNA]</scope>
</reference>
<evidence type="ECO:0000313" key="3">
    <source>
        <dbReference type="EMBL" id="KYP77929.1"/>
    </source>
</evidence>
<comment type="caution">
    <text evidence="3">The sequence shown here is derived from an EMBL/GenBank/DDBJ whole genome shotgun (WGS) entry which is preliminary data.</text>
</comment>
<dbReference type="PANTHER" id="PTHR33223:SF3">
    <property type="match status" value="1"/>
</dbReference>
<dbReference type="InterPro" id="IPR046626">
    <property type="entry name" value="DUF6738"/>
</dbReference>
<name>A0A151UF78_CAJCA</name>
<proteinExistence type="predicted"/>